<keyword evidence="5 7" id="KW-0472">Membrane</keyword>
<comment type="caution">
    <text evidence="8">The sequence shown here is derived from an EMBL/GenBank/DDBJ whole genome shotgun (WGS) entry which is preliminary data.</text>
</comment>
<dbReference type="GO" id="GO:0046872">
    <property type="term" value="F:metal ion binding"/>
    <property type="evidence" value="ECO:0007669"/>
    <property type="project" value="UniProtKB-KW"/>
</dbReference>
<name>A0AAV2T6R6_CALDB</name>
<keyword evidence="2" id="KW-0813">Transport</keyword>
<dbReference type="SUPFAM" id="SSF161070">
    <property type="entry name" value="SNF-like"/>
    <property type="match status" value="1"/>
</dbReference>
<feature type="transmembrane region" description="Helical" evidence="7">
    <location>
        <begin position="203"/>
        <end position="223"/>
    </location>
</feature>
<evidence type="ECO:0000256" key="7">
    <source>
        <dbReference type="SAM" id="Phobius"/>
    </source>
</evidence>
<dbReference type="PROSITE" id="PS50267">
    <property type="entry name" value="NA_NEUROTRAN_SYMP_3"/>
    <property type="match status" value="1"/>
</dbReference>
<evidence type="ECO:0000256" key="3">
    <source>
        <dbReference type="ARBA" id="ARBA00022692"/>
    </source>
</evidence>
<comment type="subcellular location">
    <subcellularLocation>
        <location evidence="1">Membrane</location>
        <topology evidence="1">Multi-pass membrane protein</topology>
    </subcellularLocation>
</comment>
<feature type="transmembrane region" description="Helical" evidence="7">
    <location>
        <begin position="300"/>
        <end position="322"/>
    </location>
</feature>
<feature type="transmembrane region" description="Helical" evidence="7">
    <location>
        <begin position="87"/>
        <end position="106"/>
    </location>
</feature>
<evidence type="ECO:0000256" key="2">
    <source>
        <dbReference type="ARBA" id="ARBA00022448"/>
    </source>
</evidence>
<evidence type="ECO:0000256" key="5">
    <source>
        <dbReference type="ARBA" id="ARBA00023136"/>
    </source>
</evidence>
<dbReference type="Proteomes" id="UP001497525">
    <property type="component" value="Unassembled WGS sequence"/>
</dbReference>
<sequence>MLNTVRLVAAVSVMGCTQLSLLEVQEGLRSFARPYIRLNLEHGLRTRFPLTETERNEDERVQLRGISQLDNFLVAGISALMTNLIKLVLGAAFMTYCLAYVIFTFYHCDGKHCVGSPYIWGSCQDSWSEGDCREGYKKVHLSPLAEEKFLLNYVMARTESASSPYGFPVWFSVPSLIIAPYFAVWLLLLVITFTGYKTFGMALYVLSPAAFSLLLSVVVTVGIKYANAENQLNDFASRFYTRFATHIPVDQSAWDKFQIQPLVWGCLATFVHLSQSFNLWTGVFPLIGKWGGGQRIRRHVSWIPILVGWTVMGQLPTLLMMFSAASSYDPVNLRCHLAADWQAPFVVVPHMFSKFSSRRALSAAFFLGFFCFLLLAQGLLLLTTVVNVMECICPYFDLQFSVSPKKYRLCLFLVVPCLLIIGLPLISRSGFYWIRLVDWYADRLLIFTMALQAAGFLMSYSKYRSQ</sequence>
<feature type="transmembrane region" description="Helical" evidence="7">
    <location>
        <begin position="360"/>
        <end position="388"/>
    </location>
</feature>
<evidence type="ECO:0000313" key="8">
    <source>
        <dbReference type="EMBL" id="CAL5131876.1"/>
    </source>
</evidence>
<evidence type="ECO:0000313" key="9">
    <source>
        <dbReference type="Proteomes" id="UP001497525"/>
    </source>
</evidence>
<dbReference type="InterPro" id="IPR000175">
    <property type="entry name" value="Na/ntran_symport"/>
</dbReference>
<reference evidence="8" key="1">
    <citation type="submission" date="2024-06" db="EMBL/GenBank/DDBJ databases">
        <authorList>
            <person name="Liu X."/>
            <person name="Lenzi L."/>
            <person name="Haldenby T S."/>
            <person name="Uol C."/>
        </authorList>
    </citation>
    <scope>NUCLEOTIDE SEQUENCE</scope>
</reference>
<proteinExistence type="predicted"/>
<keyword evidence="3 7" id="KW-0812">Transmembrane</keyword>
<feature type="transmembrane region" description="Helical" evidence="7">
    <location>
        <begin position="440"/>
        <end position="460"/>
    </location>
</feature>
<keyword evidence="6" id="KW-0915">Sodium</keyword>
<keyword evidence="6" id="KW-0479">Metal-binding</keyword>
<evidence type="ECO:0000256" key="4">
    <source>
        <dbReference type="ARBA" id="ARBA00022989"/>
    </source>
</evidence>
<keyword evidence="4 7" id="KW-1133">Transmembrane helix</keyword>
<organism evidence="8 9">
    <name type="scientific">Calicophoron daubneyi</name>
    <name type="common">Rumen fluke</name>
    <name type="synonym">Paramphistomum daubneyi</name>
    <dbReference type="NCBI Taxonomy" id="300641"/>
    <lineage>
        <taxon>Eukaryota</taxon>
        <taxon>Metazoa</taxon>
        <taxon>Spiralia</taxon>
        <taxon>Lophotrochozoa</taxon>
        <taxon>Platyhelminthes</taxon>
        <taxon>Trematoda</taxon>
        <taxon>Digenea</taxon>
        <taxon>Plagiorchiida</taxon>
        <taxon>Pronocephalata</taxon>
        <taxon>Paramphistomoidea</taxon>
        <taxon>Paramphistomidae</taxon>
        <taxon>Calicophoron</taxon>
    </lineage>
</organism>
<dbReference type="EMBL" id="CAXLJL010000112">
    <property type="protein sequence ID" value="CAL5131876.1"/>
    <property type="molecule type" value="Genomic_DNA"/>
</dbReference>
<evidence type="ECO:0000256" key="6">
    <source>
        <dbReference type="PIRSR" id="PIRSR600175-1"/>
    </source>
</evidence>
<dbReference type="InterPro" id="IPR037272">
    <property type="entry name" value="SNS_sf"/>
</dbReference>
<feature type="transmembrane region" description="Helical" evidence="7">
    <location>
        <begin position="169"/>
        <end position="191"/>
    </location>
</feature>
<feature type="transmembrane region" description="Helical" evidence="7">
    <location>
        <begin position="409"/>
        <end position="434"/>
    </location>
</feature>
<feature type="transmembrane region" description="Helical" evidence="7">
    <location>
        <begin position="262"/>
        <end position="288"/>
    </location>
</feature>
<feature type="binding site" evidence="6">
    <location>
        <position position="380"/>
    </location>
    <ligand>
        <name>Na(+)</name>
        <dbReference type="ChEBI" id="CHEBI:29101"/>
        <label>1</label>
    </ligand>
</feature>
<gene>
    <name evidence="8" type="ORF">CDAUBV1_LOCUS4413</name>
</gene>
<dbReference type="GO" id="GO:0016020">
    <property type="term" value="C:membrane"/>
    <property type="evidence" value="ECO:0007669"/>
    <property type="project" value="UniProtKB-SubCell"/>
</dbReference>
<protein>
    <submittedName>
        <fullName evidence="8">Uncharacterized protein</fullName>
    </submittedName>
</protein>
<accession>A0AAV2T6R6</accession>
<dbReference type="AlphaFoldDB" id="A0AAV2T6R6"/>
<evidence type="ECO:0000256" key="1">
    <source>
        <dbReference type="ARBA" id="ARBA00004141"/>
    </source>
</evidence>